<feature type="compositionally biased region" description="Polar residues" evidence="1">
    <location>
        <begin position="1"/>
        <end position="12"/>
    </location>
</feature>
<evidence type="ECO:0000256" key="1">
    <source>
        <dbReference type="SAM" id="MobiDB-lite"/>
    </source>
</evidence>
<dbReference type="WBParaSite" id="Pan_g2185.t1">
    <property type="protein sequence ID" value="Pan_g2185.t1"/>
    <property type="gene ID" value="Pan_g2185"/>
</dbReference>
<reference evidence="3" key="2">
    <citation type="submission" date="2020-10" db="UniProtKB">
        <authorList>
            <consortium name="WormBaseParasite"/>
        </authorList>
    </citation>
    <scope>IDENTIFICATION</scope>
</reference>
<evidence type="ECO:0000313" key="2">
    <source>
        <dbReference type="Proteomes" id="UP000492821"/>
    </source>
</evidence>
<evidence type="ECO:0000313" key="3">
    <source>
        <dbReference type="WBParaSite" id="Pan_g2185.t1"/>
    </source>
</evidence>
<sequence length="125" mass="13070">MSSDKSTPTSGKPNGGASAPQSPRSYAAVLRAVSIAQPIDRKDSTFTVHAFDSVLGLTPATRLEADSVQTTPRTSFLAVRAKQNVTKRTPHVSIMEENGSVHVPGVDDAAVDGVGLLPDDEEGDL</sequence>
<feature type="region of interest" description="Disordered" evidence="1">
    <location>
        <begin position="1"/>
        <end position="24"/>
    </location>
</feature>
<name>A0A7E4VJ81_PANRE</name>
<protein>
    <submittedName>
        <fullName evidence="3">RPN2_C domain-containing protein</fullName>
    </submittedName>
</protein>
<dbReference type="Proteomes" id="UP000492821">
    <property type="component" value="Unassembled WGS sequence"/>
</dbReference>
<reference evidence="2" key="1">
    <citation type="journal article" date="2013" name="Genetics">
        <title>The draft genome and transcriptome of Panagrellus redivivus are shaped by the harsh demands of a free-living lifestyle.</title>
        <authorList>
            <person name="Srinivasan J."/>
            <person name="Dillman A.R."/>
            <person name="Macchietto M.G."/>
            <person name="Heikkinen L."/>
            <person name="Lakso M."/>
            <person name="Fracchia K.M."/>
            <person name="Antoshechkin I."/>
            <person name="Mortazavi A."/>
            <person name="Wong G."/>
            <person name="Sternberg P.W."/>
        </authorList>
    </citation>
    <scope>NUCLEOTIDE SEQUENCE [LARGE SCALE GENOMIC DNA]</scope>
    <source>
        <strain evidence="2">MT8872</strain>
    </source>
</reference>
<keyword evidence="2" id="KW-1185">Reference proteome</keyword>
<accession>A0A7E4VJ81</accession>
<proteinExistence type="predicted"/>
<dbReference type="AlphaFoldDB" id="A0A7E4VJ81"/>
<organism evidence="2 3">
    <name type="scientific">Panagrellus redivivus</name>
    <name type="common">Microworm</name>
    <dbReference type="NCBI Taxonomy" id="6233"/>
    <lineage>
        <taxon>Eukaryota</taxon>
        <taxon>Metazoa</taxon>
        <taxon>Ecdysozoa</taxon>
        <taxon>Nematoda</taxon>
        <taxon>Chromadorea</taxon>
        <taxon>Rhabditida</taxon>
        <taxon>Tylenchina</taxon>
        <taxon>Panagrolaimomorpha</taxon>
        <taxon>Panagrolaimoidea</taxon>
        <taxon>Panagrolaimidae</taxon>
        <taxon>Panagrellus</taxon>
    </lineage>
</organism>
<feature type="region of interest" description="Disordered" evidence="1">
    <location>
        <begin position="96"/>
        <end position="125"/>
    </location>
</feature>
<feature type="compositionally biased region" description="Low complexity" evidence="1">
    <location>
        <begin position="106"/>
        <end position="115"/>
    </location>
</feature>